<dbReference type="SMART" id="SM00226">
    <property type="entry name" value="LMWPc"/>
    <property type="match status" value="1"/>
</dbReference>
<dbReference type="PANTHER" id="PTHR43428:SF1">
    <property type="entry name" value="ARSENATE REDUCTASE"/>
    <property type="match status" value="1"/>
</dbReference>
<reference evidence="3 4" key="1">
    <citation type="submission" date="2023-09" db="EMBL/GenBank/DDBJ databases">
        <title>Description of three actinobacteria isolated from air of manufacturing shop in a pharmaceutical factory.</title>
        <authorList>
            <person name="Zhang D.-F."/>
        </authorList>
    </citation>
    <scope>NUCLEOTIDE SEQUENCE [LARGE SCALE GENOMIC DNA]</scope>
    <source>
        <strain evidence="3 4">LY-0111</strain>
    </source>
</reference>
<protein>
    <submittedName>
        <fullName evidence="3">Low molecular weight phosphatase family protein</fullName>
    </submittedName>
</protein>
<proteinExistence type="predicted"/>
<gene>
    <name evidence="3" type="ORF">RIL96_06870</name>
</gene>
<evidence type="ECO:0000313" key="4">
    <source>
        <dbReference type="Proteomes" id="UP001251870"/>
    </source>
</evidence>
<sequence>MSDQSPARPSVLFICVKNGGKSQMAAALMRDQAGADVEVHSAGTHPGSAVNELSRQVIEEVGAEMEGESPKPVETELLRRVDRVVVLGAEAQVDPVEGMRGSLETWHTDEPSERGIEGVERMRLVRDDIATRVEALRRELLGG</sequence>
<dbReference type="Pfam" id="PF01451">
    <property type="entry name" value="LMWPc"/>
    <property type="match status" value="1"/>
</dbReference>
<dbReference type="PANTHER" id="PTHR43428">
    <property type="entry name" value="ARSENATE REDUCTASE"/>
    <property type="match status" value="1"/>
</dbReference>
<keyword evidence="4" id="KW-1185">Reference proteome</keyword>
<name>A0ABU2DSD3_9MICC</name>
<keyword evidence="1" id="KW-0059">Arsenical resistance</keyword>
<organism evidence="3 4">
    <name type="scientific">Nesterenkonia aerolata</name>
    <dbReference type="NCBI Taxonomy" id="3074079"/>
    <lineage>
        <taxon>Bacteria</taxon>
        <taxon>Bacillati</taxon>
        <taxon>Actinomycetota</taxon>
        <taxon>Actinomycetes</taxon>
        <taxon>Micrococcales</taxon>
        <taxon>Micrococcaceae</taxon>
        <taxon>Nesterenkonia</taxon>
    </lineage>
</organism>
<dbReference type="EMBL" id="JAVKGR010000006">
    <property type="protein sequence ID" value="MDR8019286.1"/>
    <property type="molecule type" value="Genomic_DNA"/>
</dbReference>
<dbReference type="Proteomes" id="UP001251870">
    <property type="component" value="Unassembled WGS sequence"/>
</dbReference>
<dbReference type="InterPro" id="IPR036196">
    <property type="entry name" value="Ptyr_pPase_sf"/>
</dbReference>
<evidence type="ECO:0000256" key="1">
    <source>
        <dbReference type="ARBA" id="ARBA00022849"/>
    </source>
</evidence>
<dbReference type="RefSeq" id="WP_310548275.1">
    <property type="nucleotide sequence ID" value="NZ_JAVKGR010000006.1"/>
</dbReference>
<evidence type="ECO:0000313" key="3">
    <source>
        <dbReference type="EMBL" id="MDR8019286.1"/>
    </source>
</evidence>
<comment type="caution">
    <text evidence="3">The sequence shown here is derived from an EMBL/GenBank/DDBJ whole genome shotgun (WGS) entry which is preliminary data.</text>
</comment>
<feature type="domain" description="Phosphotyrosine protein phosphatase I" evidence="2">
    <location>
        <begin position="9"/>
        <end position="139"/>
    </location>
</feature>
<accession>A0ABU2DSD3</accession>
<dbReference type="Gene3D" id="3.40.50.2300">
    <property type="match status" value="1"/>
</dbReference>
<dbReference type="SUPFAM" id="SSF52788">
    <property type="entry name" value="Phosphotyrosine protein phosphatases I"/>
    <property type="match status" value="1"/>
</dbReference>
<evidence type="ECO:0000259" key="2">
    <source>
        <dbReference type="SMART" id="SM00226"/>
    </source>
</evidence>
<dbReference type="InterPro" id="IPR023485">
    <property type="entry name" value="Ptyr_pPase"/>
</dbReference>